<dbReference type="Pfam" id="PF20531">
    <property type="entry name" value="DUF6746"/>
    <property type="match status" value="1"/>
</dbReference>
<proteinExistence type="predicted"/>
<feature type="chain" id="PRO_5011452253" description="Soluble cytochrome b562" evidence="1">
    <location>
        <begin position="23"/>
        <end position="122"/>
    </location>
</feature>
<keyword evidence="1" id="KW-0732">Signal</keyword>
<protein>
    <recommendedName>
        <fullName evidence="4">Soluble cytochrome b562</fullName>
    </recommendedName>
</protein>
<dbReference type="Proteomes" id="UP000198762">
    <property type="component" value="Unassembled WGS sequence"/>
</dbReference>
<evidence type="ECO:0000256" key="1">
    <source>
        <dbReference type="SAM" id="SignalP"/>
    </source>
</evidence>
<evidence type="ECO:0000313" key="2">
    <source>
        <dbReference type="EMBL" id="SET30695.1"/>
    </source>
</evidence>
<name>A0A1I0DEW5_9GAMM</name>
<gene>
    <name evidence="2" type="ORF">SAMN04487962_10715</name>
</gene>
<dbReference type="OrthoDB" id="5975812at2"/>
<dbReference type="RefSeq" id="WP_091850621.1">
    <property type="nucleotide sequence ID" value="NZ_FOHZ01000007.1"/>
</dbReference>
<reference evidence="3" key="1">
    <citation type="submission" date="2016-10" db="EMBL/GenBank/DDBJ databases">
        <authorList>
            <person name="Varghese N."/>
            <person name="Submissions S."/>
        </authorList>
    </citation>
    <scope>NUCLEOTIDE SEQUENCE [LARGE SCALE GENOMIC DNA]</scope>
    <source>
        <strain evidence="3">CGMCC 1.6489</strain>
    </source>
</reference>
<feature type="signal peptide" evidence="1">
    <location>
        <begin position="1"/>
        <end position="22"/>
    </location>
</feature>
<accession>A0A1I0DEW5</accession>
<evidence type="ECO:0000313" key="3">
    <source>
        <dbReference type="Proteomes" id="UP000198762"/>
    </source>
</evidence>
<dbReference type="EMBL" id="FOHZ01000007">
    <property type="protein sequence ID" value="SET30695.1"/>
    <property type="molecule type" value="Genomic_DNA"/>
</dbReference>
<organism evidence="2 3">
    <name type="scientific">Marinobacter segnicrescens</name>
    <dbReference type="NCBI Taxonomy" id="430453"/>
    <lineage>
        <taxon>Bacteria</taxon>
        <taxon>Pseudomonadati</taxon>
        <taxon>Pseudomonadota</taxon>
        <taxon>Gammaproteobacteria</taxon>
        <taxon>Pseudomonadales</taxon>
        <taxon>Marinobacteraceae</taxon>
        <taxon>Marinobacter</taxon>
    </lineage>
</organism>
<evidence type="ECO:0008006" key="4">
    <source>
        <dbReference type="Google" id="ProtNLM"/>
    </source>
</evidence>
<dbReference type="STRING" id="430453.SAMN04487962_10715"/>
<sequence>MKTLIQCTTLTAALAFSGLAVATDVEHFEGKDSNTLPEAVANFSEYNDKLEAVLDGELTPEAMNEVHQLTYTLEKAIAKMSEELDNLAVTLEEVHLASESADGDTVSEQGAAYLEKSRQLVK</sequence>
<dbReference type="AlphaFoldDB" id="A0A1I0DEW5"/>
<keyword evidence="3" id="KW-1185">Reference proteome</keyword>
<dbReference type="InterPro" id="IPR046634">
    <property type="entry name" value="DUF6746"/>
</dbReference>